<reference evidence="1 2" key="1">
    <citation type="submission" date="2018-05" db="EMBL/GenBank/DDBJ databases">
        <title>Genome sequencing and assembly of the regulated plant pathogen Lachnellula willkommii and related sister species for the development of diagnostic species identification markers.</title>
        <authorList>
            <person name="Giroux E."/>
            <person name="Bilodeau G."/>
        </authorList>
    </citation>
    <scope>NUCLEOTIDE SEQUENCE [LARGE SCALE GENOMIC DNA]</scope>
    <source>
        <strain evidence="1 2">CBS 160.35</strain>
    </source>
</reference>
<protein>
    <recommendedName>
        <fullName evidence="3">DRBM domain-containing protein</fullName>
    </recommendedName>
</protein>
<dbReference type="Proteomes" id="UP000443090">
    <property type="component" value="Unassembled WGS sequence"/>
</dbReference>
<dbReference type="EMBL" id="QGMI01000020">
    <property type="protein sequence ID" value="TVY49152.1"/>
    <property type="molecule type" value="Genomic_DNA"/>
</dbReference>
<name>A0A8H8S6D3_9HELO</name>
<evidence type="ECO:0008006" key="3">
    <source>
        <dbReference type="Google" id="ProtNLM"/>
    </source>
</evidence>
<gene>
    <name evidence="1" type="ORF">LOCC1_G000965</name>
</gene>
<keyword evidence="2" id="KW-1185">Reference proteome</keyword>
<dbReference type="OrthoDB" id="5418749at2759"/>
<dbReference type="CDD" id="cd00048">
    <property type="entry name" value="DSRM_SF"/>
    <property type="match status" value="1"/>
</dbReference>
<proteinExistence type="predicted"/>
<accession>A0A8H8S6D3</accession>
<dbReference type="PANTHER" id="PTHR42030:SF1">
    <property type="entry name" value="DRBM DOMAIN-CONTAINING PROTEIN"/>
    <property type="match status" value="1"/>
</dbReference>
<comment type="caution">
    <text evidence="1">The sequence shown here is derived from an EMBL/GenBank/DDBJ whole genome shotgun (WGS) entry which is preliminary data.</text>
</comment>
<organism evidence="1 2">
    <name type="scientific">Lachnellula occidentalis</name>
    <dbReference type="NCBI Taxonomy" id="215460"/>
    <lineage>
        <taxon>Eukaryota</taxon>
        <taxon>Fungi</taxon>
        <taxon>Dikarya</taxon>
        <taxon>Ascomycota</taxon>
        <taxon>Pezizomycotina</taxon>
        <taxon>Leotiomycetes</taxon>
        <taxon>Helotiales</taxon>
        <taxon>Lachnaceae</taxon>
        <taxon>Lachnellula</taxon>
    </lineage>
</organism>
<dbReference type="SUPFAM" id="SSF54768">
    <property type="entry name" value="dsRNA-binding domain-like"/>
    <property type="match status" value="1"/>
</dbReference>
<dbReference type="AlphaFoldDB" id="A0A8H8S6D3"/>
<dbReference type="PANTHER" id="PTHR42030">
    <property type="entry name" value="DRBM DOMAIN-CONTAINING PROTEIN"/>
    <property type="match status" value="1"/>
</dbReference>
<dbReference type="Gene3D" id="3.30.160.20">
    <property type="match status" value="1"/>
</dbReference>
<evidence type="ECO:0000313" key="2">
    <source>
        <dbReference type="Proteomes" id="UP000443090"/>
    </source>
</evidence>
<sequence length="186" mass="20956">MHYSETVLSLVAVLHGSMGVQTQRLNSFTIFFDSSTATSLLHTNFPKPFLSKRSTYKNSIEQQLPAKHNAISHTKLYITLYLIEGLFDKNMSYSAYNSGATTWQDRLEEKCREAQIHPPVFQIVSDRRGGRTAWSSTVTVQGQHISARYWYDGQYVHNAKEDAAEVALKHLNGSTPSSPSQSRAGW</sequence>
<evidence type="ECO:0000313" key="1">
    <source>
        <dbReference type="EMBL" id="TVY49152.1"/>
    </source>
</evidence>